<keyword evidence="2" id="KW-1185">Reference proteome</keyword>
<dbReference type="AlphaFoldDB" id="B3PMV5"/>
<dbReference type="EMBL" id="CP001047">
    <property type="protein sequence ID" value="ACF07357.1"/>
    <property type="molecule type" value="Genomic_DNA"/>
</dbReference>
<reference evidence="1 2" key="1">
    <citation type="journal article" date="2008" name="Infect. Immun.">
        <title>Genome of Mycoplasma arthritidis.</title>
        <authorList>
            <person name="Dybvig K."/>
            <person name="Zuhua C."/>
            <person name="Lao P."/>
            <person name="Jordan D.S."/>
            <person name="French C.T."/>
            <person name="Tu A.H."/>
            <person name="Loraine A.E."/>
        </authorList>
    </citation>
    <scope>NUCLEOTIDE SEQUENCE [LARGE SCALE GENOMIC DNA]</scope>
    <source>
        <strain evidence="1 2">158L3-1</strain>
    </source>
</reference>
<proteinExistence type="predicted"/>
<gene>
    <name evidence="1" type="ordered locus">MARTH_orf545</name>
</gene>
<dbReference type="RefSeq" id="WP_012498314.1">
    <property type="nucleotide sequence ID" value="NC_011025.1"/>
</dbReference>
<evidence type="ECO:0000313" key="2">
    <source>
        <dbReference type="Proteomes" id="UP000008812"/>
    </source>
</evidence>
<accession>B3PMV5</accession>
<evidence type="ECO:0000313" key="1">
    <source>
        <dbReference type="EMBL" id="ACF07357.1"/>
    </source>
</evidence>
<dbReference type="STRING" id="243272.MARTH_orf545"/>
<dbReference type="KEGG" id="mat:MARTH_orf545"/>
<name>B3PMV5_META1</name>
<dbReference type="HOGENOM" id="CLU_1314262_0_0_14"/>
<organism evidence="1 2">
    <name type="scientific">Metamycoplasma arthritidis (strain 158L3-1)</name>
    <name type="common">Mycoplasma arthritidis</name>
    <dbReference type="NCBI Taxonomy" id="243272"/>
    <lineage>
        <taxon>Bacteria</taxon>
        <taxon>Bacillati</taxon>
        <taxon>Mycoplasmatota</taxon>
        <taxon>Mycoplasmoidales</taxon>
        <taxon>Metamycoplasmataceae</taxon>
        <taxon>Metamycoplasma</taxon>
    </lineage>
</organism>
<dbReference type="Proteomes" id="UP000008812">
    <property type="component" value="Chromosome"/>
</dbReference>
<sequence length="209" mass="24800">MDPVNLYYVKEVIFDFSQGINAQNYSLSFYSSDDYKRVFGLLNIPNLNLNLSSSFIRFSYLTKMNFNTTYYSKINITSSYFHVHDDEIWRIREIFSIPKPYYKNEHFATHTAGKSDFEGKDPTPRIILESYRGLAKMEVKNEFLKLRYLKSPDYGWSHHIDTDYLKRYGNYSTLKFRSYRIKITEYDSELPLDAEPSKVDEFVLSEHGL</sequence>
<protein>
    <submittedName>
        <fullName evidence="1">Uncharacterized protein</fullName>
    </submittedName>
</protein>